<evidence type="ECO:0000313" key="4">
    <source>
        <dbReference type="Proteomes" id="UP001155240"/>
    </source>
</evidence>
<evidence type="ECO:0000313" key="3">
    <source>
        <dbReference type="EMBL" id="MCM6763348.1"/>
    </source>
</evidence>
<name>A0A9X2IUA0_9MICO</name>
<dbReference type="Pfam" id="PF04892">
    <property type="entry name" value="VanZ"/>
    <property type="match status" value="1"/>
</dbReference>
<keyword evidence="1" id="KW-0472">Membrane</keyword>
<keyword evidence="1" id="KW-1133">Transmembrane helix</keyword>
<dbReference type="PANTHER" id="PTHR36834:SF1">
    <property type="entry name" value="INTEGRAL MEMBRANE PROTEIN"/>
    <property type="match status" value="1"/>
</dbReference>
<feature type="transmembrane region" description="Helical" evidence="1">
    <location>
        <begin position="115"/>
        <end position="136"/>
    </location>
</feature>
<feature type="transmembrane region" description="Helical" evidence="1">
    <location>
        <begin position="57"/>
        <end position="76"/>
    </location>
</feature>
<dbReference type="InterPro" id="IPR053150">
    <property type="entry name" value="Teicoplanin_resist-assoc"/>
</dbReference>
<dbReference type="RefSeq" id="WP_251946406.1">
    <property type="nucleotide sequence ID" value="NZ_JAMRYM010000060.1"/>
</dbReference>
<reference evidence="3" key="1">
    <citation type="submission" date="2022-06" db="EMBL/GenBank/DDBJ databases">
        <title>Whole genome shotgun sequencing (WGS) of Rathayibacter sp. ZW T2_19, isolated from stored onions (Allium cepa).</title>
        <authorList>
            <person name="Stoll D.A."/>
            <person name="Huch M."/>
        </authorList>
    </citation>
    <scope>NUCLEOTIDE SEQUENCE</scope>
    <source>
        <strain evidence="3">ZW T2_19</strain>
    </source>
</reference>
<keyword evidence="4" id="KW-1185">Reference proteome</keyword>
<dbReference type="Proteomes" id="UP001155240">
    <property type="component" value="Unassembled WGS sequence"/>
</dbReference>
<dbReference type="EMBL" id="JAMRYM010000060">
    <property type="protein sequence ID" value="MCM6763348.1"/>
    <property type="molecule type" value="Genomic_DNA"/>
</dbReference>
<comment type="caution">
    <text evidence="3">The sequence shown here is derived from an EMBL/GenBank/DDBJ whole genome shotgun (WGS) entry which is preliminary data.</text>
</comment>
<organism evidence="3 4">
    <name type="scientific">Rathayibacter rubneri</name>
    <dbReference type="NCBI Taxonomy" id="2950106"/>
    <lineage>
        <taxon>Bacteria</taxon>
        <taxon>Bacillati</taxon>
        <taxon>Actinomycetota</taxon>
        <taxon>Actinomycetes</taxon>
        <taxon>Micrococcales</taxon>
        <taxon>Microbacteriaceae</taxon>
        <taxon>Rathayibacter</taxon>
    </lineage>
</organism>
<dbReference type="InterPro" id="IPR006976">
    <property type="entry name" value="VanZ-like"/>
</dbReference>
<gene>
    <name evidence="3" type="ORF">NB037_13055</name>
</gene>
<evidence type="ECO:0000259" key="2">
    <source>
        <dbReference type="Pfam" id="PF04892"/>
    </source>
</evidence>
<protein>
    <submittedName>
        <fullName evidence="3">VanZ family protein</fullName>
    </submittedName>
</protein>
<feature type="domain" description="VanZ-like" evidence="2">
    <location>
        <begin position="58"/>
        <end position="132"/>
    </location>
</feature>
<dbReference type="PANTHER" id="PTHR36834">
    <property type="entry name" value="MEMBRANE PROTEIN-RELATED"/>
    <property type="match status" value="1"/>
</dbReference>
<accession>A0A9X2IUA0</accession>
<sequence length="166" mass="18000">MTRSLTRLTVAVGVPYLGALAAIAFWPVPVDSGLRGGLGRLLARLDRLGLGFVDYDLIEHAANVALFVPLGLLVALHLRARWAGLAVLLGAVTSILIETGQLLCLEARYARADDVLMNTMGAALGTLLGMLLRALLRRRERRRRAEWDLAFAHLPARGEDRGRALG</sequence>
<feature type="transmembrane region" description="Helical" evidence="1">
    <location>
        <begin position="7"/>
        <end position="28"/>
    </location>
</feature>
<evidence type="ECO:0000256" key="1">
    <source>
        <dbReference type="SAM" id="Phobius"/>
    </source>
</evidence>
<feature type="transmembrane region" description="Helical" evidence="1">
    <location>
        <begin position="83"/>
        <end position="103"/>
    </location>
</feature>
<proteinExistence type="predicted"/>
<dbReference type="AlphaFoldDB" id="A0A9X2IUA0"/>
<keyword evidence="1" id="KW-0812">Transmembrane</keyword>